<evidence type="ECO:0000256" key="1">
    <source>
        <dbReference type="SAM" id="MobiDB-lite"/>
    </source>
</evidence>
<accession>A0A401JB43</accession>
<reference evidence="3 4" key="1">
    <citation type="journal article" date="2019" name="Front. Microbiol.">
        <title>Genomes of Neutrophilic Sulfur-Oxidizing Chemolithoautotrophs Representing 9 Proteobacterial Species From 8 Genera.</title>
        <authorList>
            <person name="Watanabe T."/>
            <person name="Kojima H."/>
            <person name="Umezawa K."/>
            <person name="Hori C."/>
            <person name="Takasuka T.E."/>
            <person name="Kato Y."/>
            <person name="Fukui M."/>
        </authorList>
    </citation>
    <scope>NUCLEOTIDE SEQUENCE [LARGE SCALE GENOMIC DNA]</scope>
    <source>
        <strain evidence="3 4">TTN</strain>
    </source>
</reference>
<comment type="caution">
    <text evidence="3">The sequence shown here is derived from an EMBL/GenBank/DDBJ whole genome shotgun (WGS) entry which is preliminary data.</text>
</comment>
<evidence type="ECO:0000313" key="4">
    <source>
        <dbReference type="Proteomes" id="UP000286806"/>
    </source>
</evidence>
<feature type="region of interest" description="Disordered" evidence="1">
    <location>
        <begin position="101"/>
        <end position="122"/>
    </location>
</feature>
<sequence>MKAALLIIGLIVSLPVHAEIYKYVDESGQVTYTNLPRRGAKRLNLEPAETTAAPARKKEASTPANFPRVDSNTQRKRDDLRRSVLQDELLTEERNLAEATAAQKAGEALRSGEQAGSASWRARTDKLRDIVKRHEDNIRALKKELASIK</sequence>
<name>A0A401JB43_9PROT</name>
<feature type="compositionally biased region" description="Basic and acidic residues" evidence="1">
    <location>
        <begin position="73"/>
        <end position="82"/>
    </location>
</feature>
<dbReference type="Pfam" id="PF13511">
    <property type="entry name" value="DUF4124"/>
    <property type="match status" value="1"/>
</dbReference>
<dbReference type="AlphaFoldDB" id="A0A401JB43"/>
<evidence type="ECO:0000313" key="3">
    <source>
        <dbReference type="EMBL" id="GBL44863.1"/>
    </source>
</evidence>
<organism evidence="3 4">
    <name type="scientific">Sulfuriferula multivorans</name>
    <dbReference type="NCBI Taxonomy" id="1559896"/>
    <lineage>
        <taxon>Bacteria</taxon>
        <taxon>Pseudomonadati</taxon>
        <taxon>Pseudomonadota</taxon>
        <taxon>Betaproteobacteria</taxon>
        <taxon>Nitrosomonadales</taxon>
        <taxon>Sulfuricellaceae</taxon>
        <taxon>Sulfuriferula</taxon>
    </lineage>
</organism>
<evidence type="ECO:0000259" key="2">
    <source>
        <dbReference type="Pfam" id="PF13511"/>
    </source>
</evidence>
<feature type="region of interest" description="Disordered" evidence="1">
    <location>
        <begin position="41"/>
        <end position="82"/>
    </location>
</feature>
<dbReference type="EMBL" id="BGOW01000003">
    <property type="protein sequence ID" value="GBL44863.1"/>
    <property type="molecule type" value="Genomic_DNA"/>
</dbReference>
<dbReference type="InterPro" id="IPR025392">
    <property type="entry name" value="DUF4124"/>
</dbReference>
<gene>
    <name evidence="3" type="ORF">SFMTTN_0664</name>
</gene>
<feature type="domain" description="DUF4124" evidence="2">
    <location>
        <begin position="13"/>
        <end position="57"/>
    </location>
</feature>
<dbReference type="RefSeq" id="WP_124703697.1">
    <property type="nucleotide sequence ID" value="NZ_BGOW01000003.1"/>
</dbReference>
<proteinExistence type="predicted"/>
<keyword evidence="4" id="KW-1185">Reference proteome</keyword>
<protein>
    <recommendedName>
        <fullName evidence="2">DUF4124 domain-containing protein</fullName>
    </recommendedName>
</protein>
<dbReference type="Proteomes" id="UP000286806">
    <property type="component" value="Unassembled WGS sequence"/>
</dbReference>
<dbReference type="OrthoDB" id="8547929at2"/>